<dbReference type="EMBL" id="BGZK01001707">
    <property type="protein sequence ID" value="GBP84946.1"/>
    <property type="molecule type" value="Genomic_DNA"/>
</dbReference>
<evidence type="ECO:0000313" key="1">
    <source>
        <dbReference type="EMBL" id="GBP84946.1"/>
    </source>
</evidence>
<accession>A0A4C1Z8P1</accession>
<dbReference type="AlphaFoldDB" id="A0A4C1Z8P1"/>
<proteinExistence type="predicted"/>
<dbReference type="Proteomes" id="UP000299102">
    <property type="component" value="Unassembled WGS sequence"/>
</dbReference>
<reference evidence="1 2" key="1">
    <citation type="journal article" date="2019" name="Commun. Biol.">
        <title>The bagworm genome reveals a unique fibroin gene that provides high tensile strength.</title>
        <authorList>
            <person name="Kono N."/>
            <person name="Nakamura H."/>
            <person name="Ohtoshi R."/>
            <person name="Tomita M."/>
            <person name="Numata K."/>
            <person name="Arakawa K."/>
        </authorList>
    </citation>
    <scope>NUCLEOTIDE SEQUENCE [LARGE SCALE GENOMIC DNA]</scope>
</reference>
<name>A0A4C1Z8P1_EUMVA</name>
<sequence length="94" mass="10377">MLRGTTSSVAIATSSTFPRALVNFQTQSTAQKLKLPAIATGKEDDQQISGGSLANLVYRKADLVIRNVFLNPAKNICIVVLLAQMNDQHFWSWR</sequence>
<comment type="caution">
    <text evidence="1">The sequence shown here is derived from an EMBL/GenBank/DDBJ whole genome shotgun (WGS) entry which is preliminary data.</text>
</comment>
<gene>
    <name evidence="1" type="ORF">EVAR_90958_1</name>
</gene>
<keyword evidence="2" id="KW-1185">Reference proteome</keyword>
<organism evidence="1 2">
    <name type="scientific">Eumeta variegata</name>
    <name type="common">Bagworm moth</name>
    <name type="synonym">Eumeta japonica</name>
    <dbReference type="NCBI Taxonomy" id="151549"/>
    <lineage>
        <taxon>Eukaryota</taxon>
        <taxon>Metazoa</taxon>
        <taxon>Ecdysozoa</taxon>
        <taxon>Arthropoda</taxon>
        <taxon>Hexapoda</taxon>
        <taxon>Insecta</taxon>
        <taxon>Pterygota</taxon>
        <taxon>Neoptera</taxon>
        <taxon>Endopterygota</taxon>
        <taxon>Lepidoptera</taxon>
        <taxon>Glossata</taxon>
        <taxon>Ditrysia</taxon>
        <taxon>Tineoidea</taxon>
        <taxon>Psychidae</taxon>
        <taxon>Oiketicinae</taxon>
        <taxon>Eumeta</taxon>
    </lineage>
</organism>
<evidence type="ECO:0000313" key="2">
    <source>
        <dbReference type="Proteomes" id="UP000299102"/>
    </source>
</evidence>
<protein>
    <submittedName>
        <fullName evidence="1">Uncharacterized protein</fullName>
    </submittedName>
</protein>